<proteinExistence type="predicted"/>
<dbReference type="CDD" id="cd02440">
    <property type="entry name" value="AdoMet_MTases"/>
    <property type="match status" value="1"/>
</dbReference>
<comment type="caution">
    <text evidence="2">The sequence shown here is derived from an EMBL/GenBank/DDBJ whole genome shotgun (WGS) entry which is preliminary data.</text>
</comment>
<accession>A0ABS7ZGM4</accession>
<dbReference type="GO" id="GO:0032259">
    <property type="term" value="P:methylation"/>
    <property type="evidence" value="ECO:0007669"/>
    <property type="project" value="UniProtKB-KW"/>
</dbReference>
<sequence length="238" mass="26920">MGRLRSIAADARFLARSNVRMLRGVTPRECPFCGYHGRFSPSGDPPRLDAKCQVCRSFERHRLLAIAVQRQDLVRPGDRVLHFAPEVQVARLLESISPGNVVSADIDESIADIRIDIEAIDLDDDRFDVIVCSHVMEHVDDRLALKEMHRVVAPGGRLIVMVPIVEGWDHSHEIPGVTDPRERRIEFGQADHVRYFGRDLRERIESAGFELSEFVANPDDCRRYGLVRGERVFVGTAS</sequence>
<dbReference type="InterPro" id="IPR029063">
    <property type="entry name" value="SAM-dependent_MTases_sf"/>
</dbReference>
<gene>
    <name evidence="2" type="ORF">LEP48_06475</name>
</gene>
<organism evidence="2 3">
    <name type="scientific">Isoptericola luteus</name>
    <dbReference type="NCBI Taxonomy" id="2879484"/>
    <lineage>
        <taxon>Bacteria</taxon>
        <taxon>Bacillati</taxon>
        <taxon>Actinomycetota</taxon>
        <taxon>Actinomycetes</taxon>
        <taxon>Micrococcales</taxon>
        <taxon>Promicromonosporaceae</taxon>
        <taxon>Isoptericola</taxon>
    </lineage>
</organism>
<keyword evidence="2" id="KW-0808">Transferase</keyword>
<dbReference type="Gene3D" id="3.40.50.150">
    <property type="entry name" value="Vaccinia Virus protein VP39"/>
    <property type="match status" value="1"/>
</dbReference>
<dbReference type="Proteomes" id="UP001319870">
    <property type="component" value="Unassembled WGS sequence"/>
</dbReference>
<dbReference type="GO" id="GO:0008168">
    <property type="term" value="F:methyltransferase activity"/>
    <property type="evidence" value="ECO:0007669"/>
    <property type="project" value="UniProtKB-KW"/>
</dbReference>
<keyword evidence="3" id="KW-1185">Reference proteome</keyword>
<feature type="domain" description="Methyltransferase type 11" evidence="1">
    <location>
        <begin position="113"/>
        <end position="160"/>
    </location>
</feature>
<evidence type="ECO:0000313" key="3">
    <source>
        <dbReference type="Proteomes" id="UP001319870"/>
    </source>
</evidence>
<dbReference type="InterPro" id="IPR013216">
    <property type="entry name" value="Methyltransf_11"/>
</dbReference>
<evidence type="ECO:0000313" key="2">
    <source>
        <dbReference type="EMBL" id="MCA5892999.1"/>
    </source>
</evidence>
<dbReference type="EMBL" id="JAIXCQ010000003">
    <property type="protein sequence ID" value="MCA5892999.1"/>
    <property type="molecule type" value="Genomic_DNA"/>
</dbReference>
<protein>
    <submittedName>
        <fullName evidence="2">Methyltransferase domain-containing protein</fullName>
    </submittedName>
</protein>
<dbReference type="RefSeq" id="WP_225564753.1">
    <property type="nucleotide sequence ID" value="NZ_JAIXCQ010000003.1"/>
</dbReference>
<name>A0ABS7ZGM4_9MICO</name>
<reference evidence="2 3" key="1">
    <citation type="submission" date="2021-09" db="EMBL/GenBank/DDBJ databases">
        <title>Isoptericola luteus sp. nov., a novel bacterium isolated from Harbin, the capital city of Heilongjiang province.</title>
        <authorList>
            <person name="Li J."/>
        </authorList>
    </citation>
    <scope>NUCLEOTIDE SEQUENCE [LARGE SCALE GENOMIC DNA]</scope>
    <source>
        <strain evidence="2 3">NEAU-Y5</strain>
    </source>
</reference>
<dbReference type="SUPFAM" id="SSF53335">
    <property type="entry name" value="S-adenosyl-L-methionine-dependent methyltransferases"/>
    <property type="match status" value="1"/>
</dbReference>
<keyword evidence="2" id="KW-0489">Methyltransferase</keyword>
<dbReference type="Pfam" id="PF08241">
    <property type="entry name" value="Methyltransf_11"/>
    <property type="match status" value="1"/>
</dbReference>
<evidence type="ECO:0000259" key="1">
    <source>
        <dbReference type="Pfam" id="PF08241"/>
    </source>
</evidence>